<dbReference type="AlphaFoldDB" id="A0A699ZMV5"/>
<dbReference type="EMBL" id="BLLF01002239">
    <property type="protein sequence ID" value="GFH23295.1"/>
    <property type="molecule type" value="Genomic_DNA"/>
</dbReference>
<reference evidence="1 2" key="1">
    <citation type="submission" date="2020-02" db="EMBL/GenBank/DDBJ databases">
        <title>Draft genome sequence of Haematococcus lacustris strain NIES-144.</title>
        <authorList>
            <person name="Morimoto D."/>
            <person name="Nakagawa S."/>
            <person name="Yoshida T."/>
            <person name="Sawayama S."/>
        </authorList>
    </citation>
    <scope>NUCLEOTIDE SEQUENCE [LARGE SCALE GENOMIC DNA]</scope>
    <source>
        <strain evidence="1 2">NIES-144</strain>
    </source>
</reference>
<comment type="caution">
    <text evidence="1">The sequence shown here is derived from an EMBL/GenBank/DDBJ whole genome shotgun (WGS) entry which is preliminary data.</text>
</comment>
<dbReference type="Proteomes" id="UP000485058">
    <property type="component" value="Unassembled WGS sequence"/>
</dbReference>
<evidence type="ECO:0000313" key="1">
    <source>
        <dbReference type="EMBL" id="GFH23295.1"/>
    </source>
</evidence>
<proteinExistence type="predicted"/>
<keyword evidence="2" id="KW-1185">Reference proteome</keyword>
<name>A0A699ZMV5_HAELA</name>
<gene>
    <name evidence="1" type="ORF">HaLaN_20889</name>
</gene>
<accession>A0A699ZMV5</accession>
<evidence type="ECO:0000313" key="2">
    <source>
        <dbReference type="Proteomes" id="UP000485058"/>
    </source>
</evidence>
<organism evidence="1 2">
    <name type="scientific">Haematococcus lacustris</name>
    <name type="common">Green alga</name>
    <name type="synonym">Haematococcus pluvialis</name>
    <dbReference type="NCBI Taxonomy" id="44745"/>
    <lineage>
        <taxon>Eukaryota</taxon>
        <taxon>Viridiplantae</taxon>
        <taxon>Chlorophyta</taxon>
        <taxon>core chlorophytes</taxon>
        <taxon>Chlorophyceae</taxon>
        <taxon>CS clade</taxon>
        <taxon>Chlamydomonadales</taxon>
        <taxon>Haematococcaceae</taxon>
        <taxon>Haematococcus</taxon>
    </lineage>
</organism>
<protein>
    <submittedName>
        <fullName evidence="1">Uncharacterized protein</fullName>
    </submittedName>
</protein>
<sequence>MSMCNTLSAYGLPPDNAYDKLLALVRAVGWIAASTKVSIPVFVKVKRSNAIFTLGKFQSAEHKETDKGTVEREELLIKGGATYLGRSYFLREKLLIKGGATLRRSLGRGLLPPIKPRKRRPPYPPSLLVALSL</sequence>